<accession>A0A835TMH3</accession>
<sequence>MQAPWVGQTQTLYWATGHATQQLQDHPSFQLQRDWAAYWATGHATQQLQDHPSFQQHRDWAAYWATGHATQQLQDHPSFKAHLGMTEHCSNGGATASRNRATVQNPAAGAKVLERLLRDWVTLPGRPALRHFSKEQAARVQQAFDEWSKLEGGRLASSHPWCTEVAKLAGITQYQLQDWRRHNKC</sequence>
<comment type="caution">
    <text evidence="1">The sequence shown here is derived from an EMBL/GenBank/DDBJ whole genome shotgun (WGS) entry which is preliminary data.</text>
</comment>
<dbReference type="EMBL" id="JAEHOD010000038">
    <property type="protein sequence ID" value="KAG2440420.1"/>
    <property type="molecule type" value="Genomic_DNA"/>
</dbReference>
<reference evidence="1" key="1">
    <citation type="journal article" date="2020" name="bioRxiv">
        <title>Comparative genomics of Chlamydomonas.</title>
        <authorList>
            <person name="Craig R.J."/>
            <person name="Hasan A.R."/>
            <person name="Ness R.W."/>
            <person name="Keightley P.D."/>
        </authorList>
    </citation>
    <scope>NUCLEOTIDE SEQUENCE</scope>
    <source>
        <strain evidence="1">CCAP 11/173</strain>
    </source>
</reference>
<dbReference type="Proteomes" id="UP000613740">
    <property type="component" value="Unassembled WGS sequence"/>
</dbReference>
<proteinExistence type="predicted"/>
<evidence type="ECO:0000313" key="1">
    <source>
        <dbReference type="EMBL" id="KAG2440420.1"/>
    </source>
</evidence>
<evidence type="ECO:0000313" key="2">
    <source>
        <dbReference type="Proteomes" id="UP000613740"/>
    </source>
</evidence>
<protein>
    <submittedName>
        <fullName evidence="1">Uncharacterized protein</fullName>
    </submittedName>
</protein>
<name>A0A835TMH3_9CHLO</name>
<gene>
    <name evidence="1" type="ORF">HYH02_010308</name>
</gene>
<organism evidence="1 2">
    <name type="scientific">Chlamydomonas schloesseri</name>
    <dbReference type="NCBI Taxonomy" id="2026947"/>
    <lineage>
        <taxon>Eukaryota</taxon>
        <taxon>Viridiplantae</taxon>
        <taxon>Chlorophyta</taxon>
        <taxon>core chlorophytes</taxon>
        <taxon>Chlorophyceae</taxon>
        <taxon>CS clade</taxon>
        <taxon>Chlamydomonadales</taxon>
        <taxon>Chlamydomonadaceae</taxon>
        <taxon>Chlamydomonas</taxon>
    </lineage>
</organism>
<dbReference type="AlphaFoldDB" id="A0A835TMH3"/>
<keyword evidence="2" id="KW-1185">Reference proteome</keyword>